<reference evidence="2 3" key="1">
    <citation type="submission" date="2016-05" db="EMBL/GenBank/DDBJ databases">
        <title>Comparative analysis of secretome profiles of manganese(II)-oxidizing ascomycete fungi.</title>
        <authorList>
            <consortium name="DOE Joint Genome Institute"/>
            <person name="Zeiner C.A."/>
            <person name="Purvine S.O."/>
            <person name="Zink E.M."/>
            <person name="Wu S."/>
            <person name="Pasa-Tolic L."/>
            <person name="Chaput D.L."/>
            <person name="Haridas S."/>
            <person name="Grigoriev I.V."/>
            <person name="Santelli C.M."/>
            <person name="Hansel C.M."/>
        </authorList>
    </citation>
    <scope>NUCLEOTIDE SEQUENCE [LARGE SCALE GENOMIC DNA]</scope>
    <source>
        <strain evidence="2 3">SRC1lrK2f</strain>
    </source>
</reference>
<dbReference type="GeneID" id="29115195"/>
<protein>
    <submittedName>
        <fullName evidence="2">Uncharacterized protein</fullName>
    </submittedName>
</protein>
<evidence type="ECO:0000313" key="3">
    <source>
        <dbReference type="Proteomes" id="UP000077248"/>
    </source>
</evidence>
<feature type="region of interest" description="Disordered" evidence="1">
    <location>
        <begin position="195"/>
        <end position="264"/>
    </location>
</feature>
<dbReference type="Proteomes" id="UP000077248">
    <property type="component" value="Unassembled WGS sequence"/>
</dbReference>
<gene>
    <name evidence="2" type="ORF">CC77DRAFT_1091875</name>
</gene>
<feature type="compositionally biased region" description="Acidic residues" evidence="1">
    <location>
        <begin position="323"/>
        <end position="355"/>
    </location>
</feature>
<evidence type="ECO:0000256" key="1">
    <source>
        <dbReference type="SAM" id="MobiDB-lite"/>
    </source>
</evidence>
<dbReference type="VEuPathDB" id="FungiDB:CC77DRAFT_1091875"/>
<organism evidence="2 3">
    <name type="scientific">Alternaria alternata</name>
    <name type="common">Alternaria rot fungus</name>
    <name type="synonym">Torula alternata</name>
    <dbReference type="NCBI Taxonomy" id="5599"/>
    <lineage>
        <taxon>Eukaryota</taxon>
        <taxon>Fungi</taxon>
        <taxon>Dikarya</taxon>
        <taxon>Ascomycota</taxon>
        <taxon>Pezizomycotina</taxon>
        <taxon>Dothideomycetes</taxon>
        <taxon>Pleosporomycetidae</taxon>
        <taxon>Pleosporales</taxon>
        <taxon>Pleosporineae</taxon>
        <taxon>Pleosporaceae</taxon>
        <taxon>Alternaria</taxon>
        <taxon>Alternaria sect. Alternaria</taxon>
        <taxon>Alternaria alternata complex</taxon>
    </lineage>
</organism>
<accession>A0A177DWW7</accession>
<feature type="compositionally biased region" description="Low complexity" evidence="1">
    <location>
        <begin position="66"/>
        <end position="87"/>
    </location>
</feature>
<dbReference type="OMA" id="THRFEKT"/>
<dbReference type="RefSeq" id="XP_018389102.1">
    <property type="nucleotide sequence ID" value="XM_018529601.1"/>
</dbReference>
<feature type="compositionally biased region" description="Basic and acidic residues" evidence="1">
    <location>
        <begin position="45"/>
        <end position="55"/>
    </location>
</feature>
<feature type="region of interest" description="Disordered" evidence="1">
    <location>
        <begin position="1"/>
        <end position="87"/>
    </location>
</feature>
<dbReference type="AlphaFoldDB" id="A0A177DWW7"/>
<feature type="region of interest" description="Disordered" evidence="1">
    <location>
        <begin position="316"/>
        <end position="355"/>
    </location>
</feature>
<evidence type="ECO:0000313" key="2">
    <source>
        <dbReference type="EMBL" id="OAG23681.1"/>
    </source>
</evidence>
<dbReference type="EMBL" id="KV441472">
    <property type="protein sequence ID" value="OAG23681.1"/>
    <property type="molecule type" value="Genomic_DNA"/>
</dbReference>
<keyword evidence="3" id="KW-1185">Reference proteome</keyword>
<sequence length="355" mass="39508">MSFVTGADSDLLRRRSDEYTSSAEKTNAATYTPEKTPKNARVKKDKNQAMEDRNLRNTRSTQTSPTTEKGASASSESSISTSMADSSEGITTGIKAINMPPRPGQVPGQVPPAPVFGTFPFGDTEDHQNSMIIYWLDDLEHTYAKTTELYNETFPNDKVTDEAVRRRHIRSLERLQKRYGAKPVAQIGIVGKNIARRGRPRAPRLSGIEPENDPSDAASPSEEQIESDVSAPEDNLAPTFPSPPKGSLAKATNQAQREKRNHQGHEFDKACIVVWHDADKMSFKDIRTRLDNERGWSLGEPTVKKEYTRARARIWGTAAPDMATDEDENGERDATEDGEGEDVEMKEDLIEQDEI</sequence>
<name>A0A177DWW7_ALTAL</name>
<feature type="compositionally biased region" description="Polar residues" evidence="1">
    <location>
        <begin position="19"/>
        <end position="30"/>
    </location>
</feature>
<proteinExistence type="predicted"/>
<dbReference type="KEGG" id="aalt:CC77DRAFT_1091875"/>